<feature type="binding site" evidence="11">
    <location>
        <position position="81"/>
    </location>
    <ligand>
        <name>UMP</name>
        <dbReference type="ChEBI" id="CHEBI:57865"/>
    </ligand>
</feature>
<feature type="domain" description="Aspartate/glutamate/uridylate kinase" evidence="12">
    <location>
        <begin position="14"/>
        <end position="225"/>
    </location>
</feature>
<dbReference type="GO" id="GO:0033862">
    <property type="term" value="F:UMP kinase activity"/>
    <property type="evidence" value="ECO:0007669"/>
    <property type="project" value="UniProtKB-EC"/>
</dbReference>
<evidence type="ECO:0000256" key="6">
    <source>
        <dbReference type="ARBA" id="ARBA00022741"/>
    </source>
</evidence>
<dbReference type="InterPro" id="IPR015963">
    <property type="entry name" value="Uridylate_kinase_bac"/>
</dbReference>
<accession>A0A8J7V0H3</accession>
<dbReference type="GO" id="GO:0005737">
    <property type="term" value="C:cytoplasm"/>
    <property type="evidence" value="ECO:0007669"/>
    <property type="project" value="UniProtKB-SubCell"/>
</dbReference>
<evidence type="ECO:0000256" key="3">
    <source>
        <dbReference type="ARBA" id="ARBA00007614"/>
    </source>
</evidence>
<feature type="binding site" evidence="11">
    <location>
        <position position="66"/>
    </location>
    <ligand>
        <name>ATP</name>
        <dbReference type="ChEBI" id="CHEBI:30616"/>
    </ligand>
</feature>
<name>A0A8J7V0H3_9PROT</name>
<evidence type="ECO:0000256" key="1">
    <source>
        <dbReference type="ARBA" id="ARBA00004496"/>
    </source>
</evidence>
<comment type="subcellular location">
    <subcellularLocation>
        <location evidence="1 11">Cytoplasm</location>
    </subcellularLocation>
</comment>
<dbReference type="Pfam" id="PF00696">
    <property type="entry name" value="AA_kinase"/>
    <property type="match status" value="1"/>
</dbReference>
<comment type="caution">
    <text evidence="11">Lacks conserved residue(s) required for the propagation of feature annotation.</text>
</comment>
<dbReference type="PANTHER" id="PTHR42833">
    <property type="entry name" value="URIDYLATE KINASE"/>
    <property type="match status" value="1"/>
</dbReference>
<keyword evidence="4 11" id="KW-0963">Cytoplasm</keyword>
<evidence type="ECO:0000256" key="11">
    <source>
        <dbReference type="HAMAP-Rule" id="MF_01220"/>
    </source>
</evidence>
<comment type="similarity">
    <text evidence="3 11">Belongs to the UMP kinase family.</text>
</comment>
<keyword evidence="9 11" id="KW-0665">Pyrimidine biosynthesis</keyword>
<dbReference type="Gene3D" id="3.40.1160.10">
    <property type="entry name" value="Acetylglutamate kinase-like"/>
    <property type="match status" value="1"/>
</dbReference>
<organism evidence="13 14">
    <name type="scientific">Marivibrio halodurans</name>
    <dbReference type="NCBI Taxonomy" id="2039722"/>
    <lineage>
        <taxon>Bacteria</taxon>
        <taxon>Pseudomonadati</taxon>
        <taxon>Pseudomonadota</taxon>
        <taxon>Alphaproteobacteria</taxon>
        <taxon>Rhodospirillales</taxon>
        <taxon>Rhodospirillaceae</taxon>
        <taxon>Marivibrio</taxon>
    </lineage>
</organism>
<dbReference type="RefSeq" id="WP_210681393.1">
    <property type="nucleotide sequence ID" value="NZ_JAGMWN010000003.1"/>
</dbReference>
<keyword evidence="7 11" id="KW-0418">Kinase</keyword>
<dbReference type="InterPro" id="IPR001048">
    <property type="entry name" value="Asp/Glu/Uridylate_kinase"/>
</dbReference>
<feature type="binding site" evidence="11">
    <location>
        <position position="171"/>
    </location>
    <ligand>
        <name>ATP</name>
        <dbReference type="ChEBI" id="CHEBI:30616"/>
    </ligand>
</feature>
<dbReference type="EC" id="2.7.4.22" evidence="11"/>
<evidence type="ECO:0000256" key="8">
    <source>
        <dbReference type="ARBA" id="ARBA00022840"/>
    </source>
</evidence>
<keyword evidence="5 11" id="KW-0808">Transferase</keyword>
<feature type="binding site" evidence="11">
    <location>
        <position position="180"/>
    </location>
    <ligand>
        <name>ATP</name>
        <dbReference type="ChEBI" id="CHEBI:30616"/>
    </ligand>
</feature>
<dbReference type="GO" id="GO:0005524">
    <property type="term" value="F:ATP binding"/>
    <property type="evidence" value="ECO:0007669"/>
    <property type="project" value="UniProtKB-KW"/>
</dbReference>
<dbReference type="CDD" id="cd04254">
    <property type="entry name" value="AAK_UMPK-PyrH-Ec"/>
    <property type="match status" value="1"/>
</dbReference>
<evidence type="ECO:0000256" key="5">
    <source>
        <dbReference type="ARBA" id="ARBA00022679"/>
    </source>
</evidence>
<comment type="subunit">
    <text evidence="11">Homohexamer.</text>
</comment>
<gene>
    <name evidence="11" type="primary">pyrH</name>
    <name evidence="13" type="ORF">KAJ83_07260</name>
</gene>
<dbReference type="PIRSF" id="PIRSF005650">
    <property type="entry name" value="Uridylate_kin"/>
    <property type="match status" value="1"/>
</dbReference>
<dbReference type="GO" id="GO:0006225">
    <property type="term" value="P:UDP biosynthetic process"/>
    <property type="evidence" value="ECO:0007669"/>
    <property type="project" value="TreeGrafter"/>
</dbReference>
<evidence type="ECO:0000256" key="7">
    <source>
        <dbReference type="ARBA" id="ARBA00022777"/>
    </source>
</evidence>
<comment type="activity regulation">
    <text evidence="11">Inhibited by UTP.</text>
</comment>
<dbReference type="EMBL" id="JAGMWN010000003">
    <property type="protein sequence ID" value="MBP5856801.1"/>
    <property type="molecule type" value="Genomic_DNA"/>
</dbReference>
<dbReference type="GO" id="GO:0044210">
    <property type="term" value="P:'de novo' CTP biosynthetic process"/>
    <property type="evidence" value="ECO:0007669"/>
    <property type="project" value="UniProtKB-UniRule"/>
</dbReference>
<evidence type="ECO:0000256" key="9">
    <source>
        <dbReference type="ARBA" id="ARBA00022975"/>
    </source>
</evidence>
<dbReference type="InterPro" id="IPR036393">
    <property type="entry name" value="AceGlu_kinase-like_sf"/>
</dbReference>
<evidence type="ECO:0000256" key="2">
    <source>
        <dbReference type="ARBA" id="ARBA00004791"/>
    </source>
</evidence>
<proteinExistence type="inferred from homology"/>
<keyword evidence="8 11" id="KW-0067">ATP-binding</keyword>
<evidence type="ECO:0000313" key="14">
    <source>
        <dbReference type="Proteomes" id="UP000672602"/>
    </source>
</evidence>
<dbReference type="SUPFAM" id="SSF53633">
    <property type="entry name" value="Carbamate kinase-like"/>
    <property type="match status" value="1"/>
</dbReference>
<feature type="binding site" evidence="11">
    <location>
        <position position="177"/>
    </location>
    <ligand>
        <name>ATP</name>
        <dbReference type="ChEBI" id="CHEBI:30616"/>
    </ligand>
</feature>
<feature type="binding site" evidence="11">
    <location>
        <position position="61"/>
    </location>
    <ligand>
        <name>UMP</name>
        <dbReference type="ChEBI" id="CHEBI:57865"/>
    </ligand>
</feature>
<feature type="binding site" evidence="11">
    <location>
        <position position="62"/>
    </location>
    <ligand>
        <name>ATP</name>
        <dbReference type="ChEBI" id="CHEBI:30616"/>
    </ligand>
</feature>
<feature type="binding site" evidence="11">
    <location>
        <begin position="19"/>
        <end position="22"/>
    </location>
    <ligand>
        <name>ATP</name>
        <dbReference type="ChEBI" id="CHEBI:30616"/>
    </ligand>
</feature>
<reference evidence="13" key="1">
    <citation type="submission" date="2021-04" db="EMBL/GenBank/DDBJ databases">
        <authorList>
            <person name="Zhang D.-C."/>
        </authorList>
    </citation>
    <scope>NUCLEOTIDE SEQUENCE</scope>
    <source>
        <strain evidence="13">CGMCC 1.15697</strain>
    </source>
</reference>
<dbReference type="FunFam" id="3.40.1160.10:FF:000001">
    <property type="entry name" value="Uridylate kinase"/>
    <property type="match status" value="1"/>
</dbReference>
<protein>
    <recommendedName>
        <fullName evidence="11">Uridylate kinase</fullName>
        <shortName evidence="11">UK</shortName>
        <ecNumber evidence="11">2.7.4.22</ecNumber>
    </recommendedName>
    <alternativeName>
        <fullName evidence="11">Uridine monophosphate kinase</fullName>
        <shortName evidence="11">UMP kinase</shortName>
        <shortName evidence="11">UMPK</shortName>
    </alternativeName>
</protein>
<evidence type="ECO:0000259" key="12">
    <source>
        <dbReference type="Pfam" id="PF00696"/>
    </source>
</evidence>
<evidence type="ECO:0000313" key="13">
    <source>
        <dbReference type="EMBL" id="MBP5856801.1"/>
    </source>
</evidence>
<dbReference type="AlphaFoldDB" id="A0A8J7V0H3"/>
<comment type="function">
    <text evidence="11">Catalyzes the reversible phosphorylation of UMP to UDP.</text>
</comment>
<evidence type="ECO:0000256" key="10">
    <source>
        <dbReference type="ARBA" id="ARBA00047767"/>
    </source>
</evidence>
<dbReference type="HAMAP" id="MF_01220_B">
    <property type="entry name" value="PyrH_B"/>
    <property type="match status" value="1"/>
</dbReference>
<dbReference type="NCBIfam" id="TIGR02075">
    <property type="entry name" value="pyrH_bact"/>
    <property type="match status" value="1"/>
</dbReference>
<evidence type="ECO:0000256" key="4">
    <source>
        <dbReference type="ARBA" id="ARBA00022490"/>
    </source>
</evidence>
<dbReference type="PANTHER" id="PTHR42833:SF4">
    <property type="entry name" value="URIDYLATE KINASE PUMPKIN, CHLOROPLASTIC"/>
    <property type="match status" value="1"/>
</dbReference>
<dbReference type="InterPro" id="IPR011817">
    <property type="entry name" value="Uridylate_kinase"/>
</dbReference>
<feature type="binding site" evidence="11">
    <location>
        <begin position="143"/>
        <end position="150"/>
    </location>
    <ligand>
        <name>UMP</name>
        <dbReference type="ChEBI" id="CHEBI:57865"/>
    </ligand>
</feature>
<dbReference type="UniPathway" id="UPA00159">
    <property type="reaction ID" value="UER00275"/>
</dbReference>
<keyword evidence="6 11" id="KW-0547">Nucleotide-binding</keyword>
<comment type="caution">
    <text evidence="13">The sequence shown here is derived from an EMBL/GenBank/DDBJ whole genome shotgun (WGS) entry which is preliminary data.</text>
</comment>
<dbReference type="Proteomes" id="UP000672602">
    <property type="component" value="Unassembled WGS sequence"/>
</dbReference>
<comment type="pathway">
    <text evidence="2 11">Pyrimidine metabolism; CTP biosynthesis via de novo pathway; UDP from UMP (UMPK route): step 1/1.</text>
</comment>
<comment type="catalytic activity">
    <reaction evidence="10 11">
        <text>UMP + ATP = UDP + ADP</text>
        <dbReference type="Rhea" id="RHEA:24400"/>
        <dbReference type="ChEBI" id="CHEBI:30616"/>
        <dbReference type="ChEBI" id="CHEBI:57865"/>
        <dbReference type="ChEBI" id="CHEBI:58223"/>
        <dbReference type="ChEBI" id="CHEBI:456216"/>
        <dbReference type="EC" id="2.7.4.22"/>
    </reaction>
</comment>
<keyword evidence="14" id="KW-1185">Reference proteome</keyword>
<sequence length="259" mass="27989">MPTKTASPERPIYKRVLLKLSGQALAGATQNALNPDAIGHIVREILSVRDLGIEIAIVVGGGNIFRGNVSKEWHIERAEADNMGMLATVINGIMLRAALTGSSDHEVRVMSALHTPEVAEPFIRLRADRHLTKGSIVVLTAGIGQPYLTTDYASVQRAIELRCDAVLAAKNGVSGVFNADPKQDPDAKLYRSIGLGDAIRQQLAFMDLPALVMARDHSKPIHVFDFDAPGVMRRICLGEEAGTYLAKGAKTKIYEPDEG</sequence>